<dbReference type="Proteomes" id="UP001059844">
    <property type="component" value="Chromosome"/>
</dbReference>
<proteinExistence type="predicted"/>
<gene>
    <name evidence="1" type="ORF">NOX80_11905</name>
</gene>
<keyword evidence="2" id="KW-1185">Reference proteome</keyword>
<name>A0ABY5IPX6_9FLAO</name>
<protein>
    <submittedName>
        <fullName evidence="1">Uncharacterized protein</fullName>
    </submittedName>
</protein>
<evidence type="ECO:0000313" key="2">
    <source>
        <dbReference type="Proteomes" id="UP001059844"/>
    </source>
</evidence>
<evidence type="ECO:0000313" key="1">
    <source>
        <dbReference type="EMBL" id="UUC44336.1"/>
    </source>
</evidence>
<organism evidence="1 2">
    <name type="scientific">Flavobacterium cerinum</name>
    <dbReference type="NCBI Taxonomy" id="2502784"/>
    <lineage>
        <taxon>Bacteria</taxon>
        <taxon>Pseudomonadati</taxon>
        <taxon>Bacteroidota</taxon>
        <taxon>Flavobacteriia</taxon>
        <taxon>Flavobacteriales</taxon>
        <taxon>Flavobacteriaceae</taxon>
        <taxon>Flavobacterium</taxon>
    </lineage>
</organism>
<sequence>MKKNNEQEKKPFFAGFLENQIGNEESSTIQGGGKIITRVGSDTDAEWPSGYTYHVSSVAIFPERKRYYGGSRRYFSGDTNDISCRFFPG</sequence>
<reference evidence="1" key="1">
    <citation type="submission" date="2022-07" db="EMBL/GenBank/DDBJ databases">
        <title>Isolation, identification, and degradation of a PFOSA degrading strain from sewage treatment plant.</title>
        <authorList>
            <person name="Zhang L."/>
            <person name="Huo Y."/>
        </authorList>
    </citation>
    <scope>NUCLEOTIDE SEQUENCE</scope>
    <source>
        <strain evidence="1">C1</strain>
    </source>
</reference>
<accession>A0ABY5IPX6</accession>
<dbReference type="EMBL" id="CP101751">
    <property type="protein sequence ID" value="UUC44336.1"/>
    <property type="molecule type" value="Genomic_DNA"/>
</dbReference>
<dbReference type="RefSeq" id="WP_256550010.1">
    <property type="nucleotide sequence ID" value="NZ_CP101751.1"/>
</dbReference>